<keyword evidence="3" id="KW-1185">Reference proteome</keyword>
<evidence type="ECO:0000313" key="2">
    <source>
        <dbReference type="EMBL" id="MPC47142.1"/>
    </source>
</evidence>
<accession>A0A5B7FKY2</accession>
<sequence length="164" mass="17451">MMTSGRPVEASSGQRGEGGSRVKTQSVLVGRLYGVGVRRSASLGTACVPYCPCCPTPASCHPLCGSRYCSEPVTCTSRIVAVARNHSQTSAGEREAMEFDRQSLDEWAKDKPLSILQLDPADRAVLKIAGKCKREGAARCQPPSAEAAPPGARPLTPPVRRRNT</sequence>
<feature type="region of interest" description="Disordered" evidence="1">
    <location>
        <begin position="139"/>
        <end position="164"/>
    </location>
</feature>
<dbReference type="EMBL" id="VSRR010007575">
    <property type="protein sequence ID" value="MPC47142.1"/>
    <property type="molecule type" value="Genomic_DNA"/>
</dbReference>
<evidence type="ECO:0000313" key="3">
    <source>
        <dbReference type="Proteomes" id="UP000324222"/>
    </source>
</evidence>
<name>A0A5B7FKY2_PORTR</name>
<evidence type="ECO:0000256" key="1">
    <source>
        <dbReference type="SAM" id="MobiDB-lite"/>
    </source>
</evidence>
<organism evidence="2 3">
    <name type="scientific">Portunus trituberculatus</name>
    <name type="common">Swimming crab</name>
    <name type="synonym">Neptunus trituberculatus</name>
    <dbReference type="NCBI Taxonomy" id="210409"/>
    <lineage>
        <taxon>Eukaryota</taxon>
        <taxon>Metazoa</taxon>
        <taxon>Ecdysozoa</taxon>
        <taxon>Arthropoda</taxon>
        <taxon>Crustacea</taxon>
        <taxon>Multicrustacea</taxon>
        <taxon>Malacostraca</taxon>
        <taxon>Eumalacostraca</taxon>
        <taxon>Eucarida</taxon>
        <taxon>Decapoda</taxon>
        <taxon>Pleocyemata</taxon>
        <taxon>Brachyura</taxon>
        <taxon>Eubrachyura</taxon>
        <taxon>Portunoidea</taxon>
        <taxon>Portunidae</taxon>
        <taxon>Portuninae</taxon>
        <taxon>Portunus</taxon>
    </lineage>
</organism>
<gene>
    <name evidence="2" type="ORF">E2C01_040878</name>
</gene>
<dbReference type="Proteomes" id="UP000324222">
    <property type="component" value="Unassembled WGS sequence"/>
</dbReference>
<dbReference type="AlphaFoldDB" id="A0A5B7FKY2"/>
<reference evidence="2 3" key="1">
    <citation type="submission" date="2019-05" db="EMBL/GenBank/DDBJ databases">
        <title>Another draft genome of Portunus trituberculatus and its Hox gene families provides insights of decapod evolution.</title>
        <authorList>
            <person name="Jeong J.-H."/>
            <person name="Song I."/>
            <person name="Kim S."/>
            <person name="Choi T."/>
            <person name="Kim D."/>
            <person name="Ryu S."/>
            <person name="Kim W."/>
        </authorList>
    </citation>
    <scope>NUCLEOTIDE SEQUENCE [LARGE SCALE GENOMIC DNA]</scope>
    <source>
        <tissue evidence="2">Muscle</tissue>
    </source>
</reference>
<feature type="region of interest" description="Disordered" evidence="1">
    <location>
        <begin position="1"/>
        <end position="21"/>
    </location>
</feature>
<protein>
    <submittedName>
        <fullName evidence="2">Uncharacterized protein</fullName>
    </submittedName>
</protein>
<comment type="caution">
    <text evidence="2">The sequence shown here is derived from an EMBL/GenBank/DDBJ whole genome shotgun (WGS) entry which is preliminary data.</text>
</comment>
<proteinExistence type="predicted"/>